<evidence type="ECO:0000313" key="1">
    <source>
        <dbReference type="EMBL" id="SFB89063.1"/>
    </source>
</evidence>
<protein>
    <submittedName>
        <fullName evidence="1">Uncharacterized protein</fullName>
    </submittedName>
</protein>
<sequence>MSYEANGSSLSKREMIAAMIMQGLASTAEKNFIHDASADVMADSAVRSADILLKKLQEIPEER</sequence>
<dbReference type="STRING" id="1122252.SAMN05660443_0761"/>
<dbReference type="EMBL" id="FOLH01000001">
    <property type="protein sequence ID" value="SFB89063.1"/>
    <property type="molecule type" value="Genomic_DNA"/>
</dbReference>
<organism evidence="1 2">
    <name type="scientific">Marinospirillum celere</name>
    <dbReference type="NCBI Taxonomy" id="1122252"/>
    <lineage>
        <taxon>Bacteria</taxon>
        <taxon>Pseudomonadati</taxon>
        <taxon>Pseudomonadota</taxon>
        <taxon>Gammaproteobacteria</taxon>
        <taxon>Oceanospirillales</taxon>
        <taxon>Oceanospirillaceae</taxon>
        <taxon>Marinospirillum</taxon>
    </lineage>
</organism>
<dbReference type="Proteomes" id="UP000199058">
    <property type="component" value="Unassembled WGS sequence"/>
</dbReference>
<keyword evidence="2" id="KW-1185">Reference proteome</keyword>
<reference evidence="1 2" key="1">
    <citation type="submission" date="2016-10" db="EMBL/GenBank/DDBJ databases">
        <authorList>
            <person name="de Groot N.N."/>
        </authorList>
    </citation>
    <scope>NUCLEOTIDE SEQUENCE [LARGE SCALE GENOMIC DNA]</scope>
    <source>
        <strain evidence="1 2">DSM 18438</strain>
    </source>
</reference>
<proteinExistence type="predicted"/>
<gene>
    <name evidence="1" type="ORF">SAMN05660443_0761</name>
</gene>
<evidence type="ECO:0000313" key="2">
    <source>
        <dbReference type="Proteomes" id="UP000199058"/>
    </source>
</evidence>
<name>A0A1I1EW04_9GAMM</name>
<dbReference type="AlphaFoldDB" id="A0A1I1EW04"/>
<accession>A0A1I1EW04</accession>